<keyword evidence="7" id="KW-0732">Signal</keyword>
<keyword evidence="5 6" id="KW-0472">Membrane</keyword>
<feature type="transmembrane region" description="Helical" evidence="6">
    <location>
        <begin position="174"/>
        <end position="190"/>
    </location>
</feature>
<gene>
    <name evidence="8" type="ORF">DI632_14710</name>
</gene>
<feature type="transmembrane region" description="Helical" evidence="6">
    <location>
        <begin position="294"/>
        <end position="316"/>
    </location>
</feature>
<feature type="signal peptide" evidence="7">
    <location>
        <begin position="1"/>
        <end position="21"/>
    </location>
</feature>
<dbReference type="AlphaFoldDB" id="A0A2W4YUK7"/>
<dbReference type="EMBL" id="QFNF01000054">
    <property type="protein sequence ID" value="PZO73216.1"/>
    <property type="molecule type" value="Genomic_DNA"/>
</dbReference>
<dbReference type="Proteomes" id="UP000248614">
    <property type="component" value="Unassembled WGS sequence"/>
</dbReference>
<name>A0A2W4YUK7_9SPHN</name>
<keyword evidence="3 6" id="KW-0812">Transmembrane</keyword>
<feature type="transmembrane region" description="Helical" evidence="6">
    <location>
        <begin position="328"/>
        <end position="348"/>
    </location>
</feature>
<feature type="transmembrane region" description="Helical" evidence="6">
    <location>
        <begin position="257"/>
        <end position="282"/>
    </location>
</feature>
<organism evidence="8 9">
    <name type="scientific">Sphingomonas hengshuiensis</name>
    <dbReference type="NCBI Taxonomy" id="1609977"/>
    <lineage>
        <taxon>Bacteria</taxon>
        <taxon>Pseudomonadati</taxon>
        <taxon>Pseudomonadota</taxon>
        <taxon>Alphaproteobacteria</taxon>
        <taxon>Sphingomonadales</taxon>
        <taxon>Sphingomonadaceae</taxon>
        <taxon>Sphingomonas</taxon>
    </lineage>
</organism>
<dbReference type="PANTHER" id="PTHR30213:SF0">
    <property type="entry name" value="UPF0761 MEMBRANE PROTEIN YIHY"/>
    <property type="match status" value="1"/>
</dbReference>
<dbReference type="GO" id="GO:0005886">
    <property type="term" value="C:plasma membrane"/>
    <property type="evidence" value="ECO:0007669"/>
    <property type="project" value="UniProtKB-SubCell"/>
</dbReference>
<evidence type="ECO:0000256" key="6">
    <source>
        <dbReference type="SAM" id="Phobius"/>
    </source>
</evidence>
<feature type="transmembrane region" description="Helical" evidence="6">
    <location>
        <begin position="107"/>
        <end position="136"/>
    </location>
</feature>
<dbReference type="Pfam" id="PF03631">
    <property type="entry name" value="Virul_fac_BrkB"/>
    <property type="match status" value="1"/>
</dbReference>
<evidence type="ECO:0000256" key="4">
    <source>
        <dbReference type="ARBA" id="ARBA00022989"/>
    </source>
</evidence>
<feature type="transmembrane region" description="Helical" evidence="6">
    <location>
        <begin position="218"/>
        <end position="245"/>
    </location>
</feature>
<comment type="subcellular location">
    <subcellularLocation>
        <location evidence="1">Cell membrane</location>
        <topology evidence="1">Multi-pass membrane protein</topology>
    </subcellularLocation>
</comment>
<evidence type="ECO:0000256" key="2">
    <source>
        <dbReference type="ARBA" id="ARBA00022475"/>
    </source>
</evidence>
<keyword evidence="2" id="KW-1003">Cell membrane</keyword>
<reference evidence="8 9" key="1">
    <citation type="submission" date="2017-08" db="EMBL/GenBank/DDBJ databases">
        <title>Infants hospitalized years apart are colonized by the same room-sourced microbial strains.</title>
        <authorList>
            <person name="Brooks B."/>
            <person name="Olm M.R."/>
            <person name="Firek B.A."/>
            <person name="Baker R."/>
            <person name="Thomas B.C."/>
            <person name="Morowitz M.J."/>
            <person name="Banfield J.F."/>
        </authorList>
    </citation>
    <scope>NUCLEOTIDE SEQUENCE [LARGE SCALE GENOMIC DNA]</scope>
    <source>
        <strain evidence="8">S2_018_000_R3_110</strain>
    </source>
</reference>
<accession>A0A2W4YUK7</accession>
<evidence type="ECO:0000256" key="1">
    <source>
        <dbReference type="ARBA" id="ARBA00004651"/>
    </source>
</evidence>
<dbReference type="PANTHER" id="PTHR30213">
    <property type="entry name" value="INNER MEMBRANE PROTEIN YHJD"/>
    <property type="match status" value="1"/>
</dbReference>
<proteinExistence type="predicted"/>
<protein>
    <recommendedName>
        <fullName evidence="10">YihY/virulence factor BrkB family protein</fullName>
    </recommendedName>
</protein>
<evidence type="ECO:0000313" key="8">
    <source>
        <dbReference type="EMBL" id="PZO73216.1"/>
    </source>
</evidence>
<evidence type="ECO:0000256" key="5">
    <source>
        <dbReference type="ARBA" id="ARBA00023136"/>
    </source>
</evidence>
<evidence type="ECO:0000313" key="9">
    <source>
        <dbReference type="Proteomes" id="UP000248614"/>
    </source>
</evidence>
<sequence length="369" mass="39443">MRSRSWRFRRAPLRFSTRCSASWRCLSLFEAASDHCCIASASSPSASSAWSRYSSVRRRKDKAVTAAIRASLRQLASPRHLRTWLGSGGKWVALSVRAVRSGLQDDFGIAASSIAFAAFLAIIPLVGLIAGAYGLLVPGDTVARNLAKLTAILPRDAQGIVAGGLRDTLTSDRPAGVTIIISLGIALFSARRAGRSLLHGINLAFRIERERQGIRRQITAMLLVLGCAALVLTALISLSVLAFLQSYVPDGLPGARLASMVLLFGSLTLGAGIGLMLVYRYAPASEAAIPWRSVLPGTIAGVAMWLGATLVFRLYVTHLARFGDTYGSLSAAVILMLWLMVSAWALLLGARLNAEAMNHAGITIEERDA</sequence>
<evidence type="ECO:0000256" key="3">
    <source>
        <dbReference type="ARBA" id="ARBA00022692"/>
    </source>
</evidence>
<evidence type="ECO:0008006" key="10">
    <source>
        <dbReference type="Google" id="ProtNLM"/>
    </source>
</evidence>
<evidence type="ECO:0000256" key="7">
    <source>
        <dbReference type="SAM" id="SignalP"/>
    </source>
</evidence>
<keyword evidence="4 6" id="KW-1133">Transmembrane helix</keyword>
<feature type="chain" id="PRO_5015860626" description="YihY/virulence factor BrkB family protein" evidence="7">
    <location>
        <begin position="22"/>
        <end position="369"/>
    </location>
</feature>
<comment type="caution">
    <text evidence="8">The sequence shown here is derived from an EMBL/GenBank/DDBJ whole genome shotgun (WGS) entry which is preliminary data.</text>
</comment>
<dbReference type="InterPro" id="IPR017039">
    <property type="entry name" value="Virul_fac_BrkB"/>
</dbReference>